<dbReference type="Proteomes" id="UP001234916">
    <property type="component" value="Chromosome"/>
</dbReference>
<organism evidence="13">
    <name type="scientific">Candidatus Nitricoxidivorans perseverans</name>
    <dbReference type="NCBI Taxonomy" id="2975601"/>
    <lineage>
        <taxon>Bacteria</taxon>
        <taxon>Pseudomonadati</taxon>
        <taxon>Pseudomonadota</taxon>
        <taxon>Betaproteobacteria</taxon>
        <taxon>Nitrosomonadales</taxon>
        <taxon>Sterolibacteriaceae</taxon>
        <taxon>Candidatus Nitricoxidivorans</taxon>
    </lineage>
</organism>
<evidence type="ECO:0000313" key="13">
    <source>
        <dbReference type="EMBL" id="WIM04744.1"/>
    </source>
</evidence>
<comment type="subcellular location">
    <subcellularLocation>
        <location evidence="1">Cell outer membrane</location>
        <topology evidence="1">Lipid-anchor</topology>
    </subcellularLocation>
</comment>
<evidence type="ECO:0000256" key="12">
    <source>
        <dbReference type="ARBA" id="ARBA00023288"/>
    </source>
</evidence>
<evidence type="ECO:0000256" key="1">
    <source>
        <dbReference type="ARBA" id="ARBA00004459"/>
    </source>
</evidence>
<evidence type="ECO:0000256" key="5">
    <source>
        <dbReference type="ARBA" id="ARBA00022448"/>
    </source>
</evidence>
<name>A0AA49FJF4_9PROT</name>
<sequence>MPPEGAPPRPPRETIAAFALEGRLAVRQGETRHYANIAWRHDAARDEILLTTPLGQGVAELARDAAGARLTMADRRRVEAPDWEALSAQIFGAPLPLTGLPRWLLGLGEGPPPDSGWRIDILDRESALPDALPILIEMRREDIELRLKIDEWSDVR</sequence>
<keyword evidence="5" id="KW-0813">Transport</keyword>
<comment type="similarity">
    <text evidence="2">Belongs to the LolB family.</text>
</comment>
<dbReference type="CDD" id="cd16326">
    <property type="entry name" value="LolB"/>
    <property type="match status" value="1"/>
</dbReference>
<protein>
    <recommendedName>
        <fullName evidence="4">Outer-membrane lipoprotein LolB</fullName>
    </recommendedName>
</protein>
<keyword evidence="7" id="KW-0653">Protein transport</keyword>
<dbReference type="GO" id="GO:0015031">
    <property type="term" value="P:protein transport"/>
    <property type="evidence" value="ECO:0007669"/>
    <property type="project" value="UniProtKB-KW"/>
</dbReference>
<gene>
    <name evidence="13" type="ORF">OHM77_08530</name>
</gene>
<accession>A0AA49FJF4</accession>
<dbReference type="InterPro" id="IPR029046">
    <property type="entry name" value="LolA/LolB/LppX"/>
</dbReference>
<keyword evidence="11" id="KW-0998">Cell outer membrane</keyword>
<dbReference type="Pfam" id="PF03550">
    <property type="entry name" value="LolB"/>
    <property type="match status" value="1"/>
</dbReference>
<evidence type="ECO:0000256" key="3">
    <source>
        <dbReference type="ARBA" id="ARBA00011245"/>
    </source>
</evidence>
<proteinExistence type="inferred from homology"/>
<evidence type="ECO:0000256" key="7">
    <source>
        <dbReference type="ARBA" id="ARBA00022927"/>
    </source>
</evidence>
<comment type="subunit">
    <text evidence="3">Monomer.</text>
</comment>
<dbReference type="SUPFAM" id="SSF89392">
    <property type="entry name" value="Prokaryotic lipoproteins and lipoprotein localization factors"/>
    <property type="match status" value="1"/>
</dbReference>
<dbReference type="AlphaFoldDB" id="A0AA49FJF4"/>
<reference evidence="13" key="1">
    <citation type="journal article" date="2023" name="Nat. Microbiol.">
        <title>Enrichment and characterization of a nitric oxide-reducing microbial community in a continuous bioreactor.</title>
        <authorList>
            <person name="Garrido-Amador P."/>
            <person name="Stortenbeker N."/>
            <person name="Wessels H.J.C.T."/>
            <person name="Speth D.R."/>
            <person name="Garcia-Heredia I."/>
            <person name="Kartal B."/>
        </authorList>
    </citation>
    <scope>NUCLEOTIDE SEQUENCE</scope>
    <source>
        <strain evidence="13">MAG1</strain>
    </source>
</reference>
<evidence type="ECO:0000256" key="11">
    <source>
        <dbReference type="ARBA" id="ARBA00023237"/>
    </source>
</evidence>
<evidence type="ECO:0000256" key="10">
    <source>
        <dbReference type="ARBA" id="ARBA00023186"/>
    </source>
</evidence>
<evidence type="ECO:0000256" key="2">
    <source>
        <dbReference type="ARBA" id="ARBA00009696"/>
    </source>
</evidence>
<dbReference type="EMBL" id="CP107246">
    <property type="protein sequence ID" value="WIM04744.1"/>
    <property type="molecule type" value="Genomic_DNA"/>
</dbReference>
<keyword evidence="6" id="KW-0732">Signal</keyword>
<evidence type="ECO:0000256" key="4">
    <source>
        <dbReference type="ARBA" id="ARBA00016202"/>
    </source>
</evidence>
<evidence type="ECO:0000256" key="8">
    <source>
        <dbReference type="ARBA" id="ARBA00023136"/>
    </source>
</evidence>
<evidence type="ECO:0000256" key="6">
    <source>
        <dbReference type="ARBA" id="ARBA00022729"/>
    </source>
</evidence>
<keyword evidence="12 13" id="KW-0449">Lipoprotein</keyword>
<dbReference type="GO" id="GO:0009279">
    <property type="term" value="C:cell outer membrane"/>
    <property type="evidence" value="ECO:0007669"/>
    <property type="project" value="UniProtKB-SubCell"/>
</dbReference>
<keyword evidence="8" id="KW-0472">Membrane</keyword>
<dbReference type="KEGG" id="npv:OHM77_08530"/>
<evidence type="ECO:0000256" key="9">
    <source>
        <dbReference type="ARBA" id="ARBA00023139"/>
    </source>
</evidence>
<keyword evidence="9" id="KW-0564">Palmitate</keyword>
<dbReference type="Gene3D" id="2.50.20.10">
    <property type="entry name" value="Lipoprotein localisation LolA/LolB/LppX"/>
    <property type="match status" value="1"/>
</dbReference>
<keyword evidence="10" id="KW-0143">Chaperone</keyword>
<dbReference type="InterPro" id="IPR004565">
    <property type="entry name" value="OM_lipoprot_LolB"/>
</dbReference>